<protein>
    <recommendedName>
        <fullName evidence="3">Tail assembly chaperone</fullName>
    </recommendedName>
</protein>
<evidence type="ECO:0008006" key="3">
    <source>
        <dbReference type="Google" id="ProtNLM"/>
    </source>
</evidence>
<comment type="caution">
    <text evidence="1">The sequence shown here is derived from an EMBL/GenBank/DDBJ whole genome shotgun (WGS) entry which is preliminary data.</text>
</comment>
<name>A0ABV5XKM4_9NOCA</name>
<sequence>MTDKTPDTRFHLNDQWLPDGVTDFDQVRADAWELFQDILDATQNPNKVAAHLNAAEKKVGTVQWSATASHVIALIMHFGFDPLVRKLNDMGQSPSQIVDVIDSNVKAAAFDYMRRDVTDREAQR</sequence>
<gene>
    <name evidence="1" type="ORF">ACFFQ6_25240</name>
</gene>
<organism evidence="1 2">
    <name type="scientific">Rhodococcus baikonurensis</name>
    <dbReference type="NCBI Taxonomy" id="172041"/>
    <lineage>
        <taxon>Bacteria</taxon>
        <taxon>Bacillati</taxon>
        <taxon>Actinomycetota</taxon>
        <taxon>Actinomycetes</taxon>
        <taxon>Mycobacteriales</taxon>
        <taxon>Nocardiaceae</taxon>
        <taxon>Rhodococcus</taxon>
        <taxon>Rhodococcus erythropolis group</taxon>
    </lineage>
</organism>
<accession>A0ABV5XKM4</accession>
<evidence type="ECO:0000313" key="2">
    <source>
        <dbReference type="Proteomes" id="UP001589587"/>
    </source>
</evidence>
<reference evidence="1 2" key="1">
    <citation type="submission" date="2024-09" db="EMBL/GenBank/DDBJ databases">
        <authorList>
            <person name="Sun Q."/>
            <person name="Mori K."/>
        </authorList>
    </citation>
    <scope>NUCLEOTIDE SEQUENCE [LARGE SCALE GENOMIC DNA]</scope>
    <source>
        <strain evidence="1 2">JCM 11411</strain>
    </source>
</reference>
<evidence type="ECO:0000313" key="1">
    <source>
        <dbReference type="EMBL" id="MFB9783014.1"/>
    </source>
</evidence>
<proteinExistence type="predicted"/>
<dbReference type="Proteomes" id="UP001589587">
    <property type="component" value="Unassembled WGS sequence"/>
</dbReference>
<dbReference type="RefSeq" id="WP_378375780.1">
    <property type="nucleotide sequence ID" value="NZ_JBHMAS010000064.1"/>
</dbReference>
<dbReference type="EMBL" id="JBHMAS010000064">
    <property type="protein sequence ID" value="MFB9783014.1"/>
    <property type="molecule type" value="Genomic_DNA"/>
</dbReference>
<keyword evidence="2" id="KW-1185">Reference proteome</keyword>